<dbReference type="Gene3D" id="3.10.129.10">
    <property type="entry name" value="Hotdog Thioesterase"/>
    <property type="match status" value="1"/>
</dbReference>
<evidence type="ECO:0000256" key="2">
    <source>
        <dbReference type="ARBA" id="ARBA00002923"/>
    </source>
</evidence>
<dbReference type="Pfam" id="PF03331">
    <property type="entry name" value="LpxC"/>
    <property type="match status" value="2"/>
</dbReference>
<dbReference type="GO" id="GO:0005737">
    <property type="term" value="C:cytoplasm"/>
    <property type="evidence" value="ECO:0007669"/>
    <property type="project" value="UniProtKB-SubCell"/>
</dbReference>
<evidence type="ECO:0000256" key="1">
    <source>
        <dbReference type="ARBA" id="ARBA00001947"/>
    </source>
</evidence>
<dbReference type="GO" id="GO:0046872">
    <property type="term" value="F:metal ion binding"/>
    <property type="evidence" value="ECO:0007669"/>
    <property type="project" value="UniProtKB-KW"/>
</dbReference>
<dbReference type="InterPro" id="IPR011334">
    <property type="entry name" value="UDP-acyl_GlcNac_deAcase_C"/>
</dbReference>
<dbReference type="Proteomes" id="UP000053091">
    <property type="component" value="Unassembled WGS sequence"/>
</dbReference>
<feature type="binding site" evidence="18">
    <location>
        <position position="265"/>
    </location>
    <ligand>
        <name>Zn(2+)</name>
        <dbReference type="ChEBI" id="CHEBI:29105"/>
    </ligand>
</feature>
<keyword evidence="11 18" id="KW-0443">Lipid metabolism</keyword>
<evidence type="ECO:0000256" key="16">
    <source>
        <dbReference type="ARBA" id="ARBA00061221"/>
    </source>
</evidence>
<feature type="active site" description="Proton donor" evidence="18">
    <location>
        <position position="288"/>
    </location>
</feature>
<dbReference type="PATRIC" id="fig|1678841.3.peg.1426"/>
<evidence type="ECO:0000256" key="7">
    <source>
        <dbReference type="ARBA" id="ARBA00022556"/>
    </source>
</evidence>
<comment type="similarity">
    <text evidence="16">In the N-terminal section; belongs to the LpxC family.</text>
</comment>
<dbReference type="PANTHER" id="PTHR33694:SF1">
    <property type="entry name" value="UDP-3-O-ACYL-N-ACETYLGLUCOSAMINE DEACETYLASE 1, MITOCHONDRIAL-RELATED"/>
    <property type="match status" value="1"/>
</dbReference>
<evidence type="ECO:0000256" key="11">
    <source>
        <dbReference type="ARBA" id="ARBA00023098"/>
    </source>
</evidence>
<evidence type="ECO:0000313" key="21">
    <source>
        <dbReference type="Proteomes" id="UP000053091"/>
    </source>
</evidence>
<evidence type="ECO:0000256" key="14">
    <source>
        <dbReference type="ARBA" id="ARBA00024535"/>
    </source>
</evidence>
<dbReference type="InterPro" id="IPR029069">
    <property type="entry name" value="HotDog_dom_sf"/>
</dbReference>
<dbReference type="SUPFAM" id="SSF54637">
    <property type="entry name" value="Thioesterase/thiol ester dehydrase-isomerase"/>
    <property type="match status" value="1"/>
</dbReference>
<feature type="active site" evidence="19">
    <location>
        <position position="367"/>
    </location>
</feature>
<comment type="cofactor">
    <cofactor evidence="1 18">
        <name>Zn(2+)</name>
        <dbReference type="ChEBI" id="CHEBI:29105"/>
    </cofactor>
</comment>
<comment type="function">
    <text evidence="15 19">Involved in unsaturated fatty acids biosynthesis. Catalyzes the dehydration of short chain beta-hydroxyacyl-ACPs and long chain saturated and unsaturated beta-hydroxyacyl-ACPs.</text>
</comment>
<dbReference type="GO" id="GO:0103117">
    <property type="term" value="F:UDP-3-O-acyl-N-acetylglucosamine deacetylase activity"/>
    <property type="evidence" value="ECO:0007669"/>
    <property type="project" value="UniProtKB-UniRule"/>
</dbReference>
<dbReference type="HAMAP" id="MF_00388">
    <property type="entry name" value="LpxC"/>
    <property type="match status" value="1"/>
</dbReference>
<dbReference type="GO" id="GO:0009245">
    <property type="term" value="P:lipid A biosynthetic process"/>
    <property type="evidence" value="ECO:0007669"/>
    <property type="project" value="UniProtKB-UniRule"/>
</dbReference>
<dbReference type="EC" id="3.5.1.108" evidence="18"/>
<dbReference type="GO" id="GO:0016020">
    <property type="term" value="C:membrane"/>
    <property type="evidence" value="ECO:0007669"/>
    <property type="project" value="GOC"/>
</dbReference>
<evidence type="ECO:0000256" key="8">
    <source>
        <dbReference type="ARBA" id="ARBA00022723"/>
    </source>
</evidence>
<keyword evidence="13" id="KW-0511">Multifunctional enzyme</keyword>
<comment type="function">
    <text evidence="2 18">Catalyzes the hydrolysis of UDP-3-O-myristoyl-N-acetylglucosamine to form UDP-3-O-myristoylglucosamine and acetate, the committed step in lipid A biosynthesis.</text>
</comment>
<evidence type="ECO:0000313" key="20">
    <source>
        <dbReference type="EMBL" id="GAP43115.1"/>
    </source>
</evidence>
<dbReference type="InterPro" id="IPR013114">
    <property type="entry name" value="FabA_FabZ"/>
</dbReference>
<protein>
    <recommendedName>
        <fullName evidence="18 19">Multifunctional fusion protein</fullName>
    </recommendedName>
    <domain>
        <recommendedName>
            <fullName evidence="19">3-hydroxyacyl-[acyl-carrier-protein] dehydratase FabZ</fullName>
            <ecNumber evidence="19">4.2.1.59</ecNumber>
        </recommendedName>
        <alternativeName>
            <fullName evidence="19">(3R)-hydroxymyristoyl-[acyl-carrier-protein] dehydratase</fullName>
        </alternativeName>
        <alternativeName>
            <fullName evidence="19">Beta-hydroxyacyl-ACP dehydratase</fullName>
            <shortName evidence="19">(3R)-hydroxymyristoyl-ACP dehydrase</shortName>
        </alternativeName>
    </domain>
    <domain>
        <recommendedName>
            <fullName evidence="18">UDP-3-O-acyl-N-acetylglucosamine deacetylase</fullName>
            <shortName evidence="18">UDP-3-O-acyl-GlcNAc deacetylase</shortName>
            <ecNumber evidence="18">3.5.1.108</ecNumber>
        </recommendedName>
        <alternativeName>
            <fullName evidence="18">UDP-3-O-[R-3-hydroxymyristoyl]-N-acetylglucosamine deacetylase</fullName>
        </alternativeName>
    </domain>
</protein>
<dbReference type="NCBIfam" id="TIGR00325">
    <property type="entry name" value="lpxC"/>
    <property type="match status" value="1"/>
</dbReference>
<evidence type="ECO:0000256" key="4">
    <source>
        <dbReference type="ARBA" id="ARBA00005002"/>
    </source>
</evidence>
<dbReference type="RefSeq" id="WP_062039868.1">
    <property type="nucleotide sequence ID" value="NZ_DF968182.1"/>
</dbReference>
<feature type="binding site" evidence="18">
    <location>
        <position position="79"/>
    </location>
    <ligand>
        <name>Zn(2+)</name>
        <dbReference type="ChEBI" id="CHEBI:29105"/>
    </ligand>
</feature>
<proteinExistence type="inferred from homology"/>
<dbReference type="Gene3D" id="3.30.1700.10">
    <property type="entry name" value="lpxc deacetylase, domain 2"/>
    <property type="match status" value="1"/>
</dbReference>
<keyword evidence="5 19" id="KW-0963">Cytoplasm</keyword>
<dbReference type="HAMAP" id="MF_00406">
    <property type="entry name" value="FabZ"/>
    <property type="match status" value="1"/>
</dbReference>
<keyword evidence="9 18" id="KW-0378">Hydrolase</keyword>
<dbReference type="FunFam" id="3.10.129.10:FF:000001">
    <property type="entry name" value="3-hydroxyacyl-[acyl-carrier-protein] dehydratase FabZ"/>
    <property type="match status" value="1"/>
</dbReference>
<dbReference type="InterPro" id="IPR020568">
    <property type="entry name" value="Ribosomal_Su5_D2-typ_SF"/>
</dbReference>
<comment type="subcellular location">
    <subcellularLocation>
        <location evidence="3 19">Cytoplasm</location>
    </subcellularLocation>
</comment>
<evidence type="ECO:0000256" key="5">
    <source>
        <dbReference type="ARBA" id="ARBA00022490"/>
    </source>
</evidence>
<dbReference type="STRING" id="1678841.TBC1_111257"/>
<organism evidence="20">
    <name type="scientific">Lentimicrobium saccharophilum</name>
    <dbReference type="NCBI Taxonomy" id="1678841"/>
    <lineage>
        <taxon>Bacteria</taxon>
        <taxon>Pseudomonadati</taxon>
        <taxon>Bacteroidota</taxon>
        <taxon>Bacteroidia</taxon>
        <taxon>Bacteroidales</taxon>
        <taxon>Lentimicrobiaceae</taxon>
        <taxon>Lentimicrobium</taxon>
    </lineage>
</organism>
<dbReference type="InterPro" id="IPR015870">
    <property type="entry name" value="UDP-acyl_N-AcGlcN_deAcase_N"/>
</dbReference>
<dbReference type="EMBL" id="DF968182">
    <property type="protein sequence ID" value="GAP43115.1"/>
    <property type="molecule type" value="Genomic_DNA"/>
</dbReference>
<reference evidence="20" key="1">
    <citation type="journal article" date="2015" name="Genome Announc.">
        <title>Draft Genome Sequence of Bacteroidales Strain TBC1, a Novel Isolate from a Methanogenic Wastewater Treatment System.</title>
        <authorList>
            <person name="Tourlousse D.M."/>
            <person name="Matsuura N."/>
            <person name="Sun L."/>
            <person name="Toyonaga M."/>
            <person name="Kuroda K."/>
            <person name="Ohashi A."/>
            <person name="Cruz R."/>
            <person name="Yamaguchi T."/>
            <person name="Sekiguchi Y."/>
        </authorList>
    </citation>
    <scope>NUCLEOTIDE SEQUENCE [LARGE SCALE GENOMIC DNA]</scope>
    <source>
        <strain evidence="20">TBC1</strain>
    </source>
</reference>
<dbReference type="PANTHER" id="PTHR33694">
    <property type="entry name" value="UDP-3-O-ACYL-N-ACETYLGLUCOSAMINE DEACETYLASE 1, MITOCHONDRIAL-RELATED"/>
    <property type="match status" value="1"/>
</dbReference>
<dbReference type="SUPFAM" id="SSF54211">
    <property type="entry name" value="Ribosomal protein S5 domain 2-like"/>
    <property type="match status" value="2"/>
</dbReference>
<gene>
    <name evidence="18" type="primary">lpxC</name>
    <name evidence="19" type="synonym">fabZ</name>
    <name evidence="20" type="ORF">TBC1_111257</name>
</gene>
<keyword evidence="12 19" id="KW-0456">Lyase</keyword>
<evidence type="ECO:0000256" key="13">
    <source>
        <dbReference type="ARBA" id="ARBA00023268"/>
    </source>
</evidence>
<dbReference type="NCBIfam" id="NF009667">
    <property type="entry name" value="PRK13188.1"/>
    <property type="match status" value="1"/>
</dbReference>
<keyword evidence="7 18" id="KW-0441">Lipid A biosynthesis</keyword>
<dbReference type="EC" id="4.2.1.59" evidence="19"/>
<evidence type="ECO:0000256" key="6">
    <source>
        <dbReference type="ARBA" id="ARBA00022516"/>
    </source>
</evidence>
<comment type="pathway">
    <text evidence="4 18">Glycolipid biosynthesis; lipid IV(A) biosynthesis; lipid IV(A) from (3R)-3-hydroxytetradecanoyl-[acyl-carrier-protein] and UDP-N-acetyl-alpha-D-glucosamine: step 2/6.</text>
</comment>
<comment type="similarity">
    <text evidence="18">Belongs to the LpxC family.</text>
</comment>
<dbReference type="Pfam" id="PF07977">
    <property type="entry name" value="FabA"/>
    <property type="match status" value="1"/>
</dbReference>
<evidence type="ECO:0000256" key="3">
    <source>
        <dbReference type="ARBA" id="ARBA00004496"/>
    </source>
</evidence>
<dbReference type="GO" id="GO:0019171">
    <property type="term" value="F:(3R)-hydroxyacyl-[acyl-carrier-protein] dehydratase activity"/>
    <property type="evidence" value="ECO:0007669"/>
    <property type="project" value="UniProtKB-EC"/>
</dbReference>
<dbReference type="NCBIfam" id="NF000582">
    <property type="entry name" value="PRK00006.1"/>
    <property type="match status" value="1"/>
</dbReference>
<dbReference type="UniPathway" id="UPA00359">
    <property type="reaction ID" value="UER00478"/>
</dbReference>
<comment type="catalytic activity">
    <reaction evidence="19">
        <text>a (3R)-hydroxyacyl-[ACP] = a (2E)-enoyl-[ACP] + H2O</text>
        <dbReference type="Rhea" id="RHEA:13097"/>
        <dbReference type="Rhea" id="RHEA-COMP:9925"/>
        <dbReference type="Rhea" id="RHEA-COMP:9945"/>
        <dbReference type="ChEBI" id="CHEBI:15377"/>
        <dbReference type="ChEBI" id="CHEBI:78784"/>
        <dbReference type="ChEBI" id="CHEBI:78827"/>
        <dbReference type="EC" id="4.2.1.59"/>
    </reaction>
</comment>
<dbReference type="Gene3D" id="3.30.230.20">
    <property type="entry name" value="lpxc deacetylase, domain 1"/>
    <property type="match status" value="1"/>
</dbReference>
<evidence type="ECO:0000256" key="15">
    <source>
        <dbReference type="ARBA" id="ARBA00025049"/>
    </source>
</evidence>
<evidence type="ECO:0000256" key="17">
    <source>
        <dbReference type="ARBA" id="ARBA00061355"/>
    </source>
</evidence>
<keyword evidence="6 18" id="KW-0444">Lipid biosynthesis</keyword>
<evidence type="ECO:0000256" key="10">
    <source>
        <dbReference type="ARBA" id="ARBA00022833"/>
    </source>
</evidence>
<feature type="binding site" evidence="18">
    <location>
        <position position="261"/>
    </location>
    <ligand>
        <name>Zn(2+)</name>
        <dbReference type="ChEBI" id="CHEBI:29105"/>
    </ligand>
</feature>
<comment type="similarity">
    <text evidence="19">Belongs to the thioester dehydratase family. FabZ subfamily.</text>
</comment>
<keyword evidence="10 18" id="KW-0862">Zinc</keyword>
<dbReference type="GO" id="GO:0006633">
    <property type="term" value="P:fatty acid biosynthetic process"/>
    <property type="evidence" value="ECO:0007669"/>
    <property type="project" value="UniProtKB-UniRule"/>
</dbReference>
<dbReference type="OrthoDB" id="9772788at2"/>
<evidence type="ECO:0000256" key="12">
    <source>
        <dbReference type="ARBA" id="ARBA00023239"/>
    </source>
</evidence>
<dbReference type="InterPro" id="IPR010084">
    <property type="entry name" value="FabZ"/>
</dbReference>
<evidence type="ECO:0000256" key="19">
    <source>
        <dbReference type="HAMAP-Rule" id="MF_00406"/>
    </source>
</evidence>
<keyword evidence="8 18" id="KW-0479">Metal-binding</keyword>
<keyword evidence="21" id="KW-1185">Reference proteome</keyword>
<sequence>MSEKQKTLKEAVTISGAGLHTGREVNLTFRPAPENHGFKFRRTDLPGQPVIDADADLVTDTSRGTTIEHNGVRVSTIEHALAALTGMDLDNILIDLDCPETPILDGSSKFYIEGIKKAGVVEQNAERQYFRINEVLRYSDPEKKTELLILPDDTYKVSVMIDYDTKVLGTQNAHLSHLNDFAEEISPCRTFVFLHELELLIQNNLIKGGDLSNAIVFVNRLISQEELDRLAKFFNKPRVEVLKEGILNNLELYFNNEPARHKLLDVVGDLSLVGTRIKGHVIASRPGHLANTHFARIIKQHIKHETSQPQQPKFDPGKPPLYDINDIKRLLPHRPPFLLVDKILEMSDHDVTGLKNVTMNEGFFVGHFPDEPVMPGVLIIEAMAQAGGIFVLSSFPDPENYITYFMKIDNVRFRQKVVPGDTLIFHLELMSPFRRGISHMRGVAYVGNKIVAEAELMAQITKKTVS</sequence>
<evidence type="ECO:0000256" key="9">
    <source>
        <dbReference type="ARBA" id="ARBA00022801"/>
    </source>
</evidence>
<accession>A0A0S7BWY6</accession>
<dbReference type="AlphaFoldDB" id="A0A0S7BWY6"/>
<comment type="similarity">
    <text evidence="17">In the C-terminal section; belongs to the thioester dehydratase family.</text>
</comment>
<dbReference type="NCBIfam" id="TIGR01750">
    <property type="entry name" value="fabZ"/>
    <property type="match status" value="1"/>
</dbReference>
<name>A0A0S7BWY6_9BACT</name>
<comment type="catalytic activity">
    <reaction evidence="14 18">
        <text>a UDP-3-O-[(3R)-3-hydroxyacyl]-N-acetyl-alpha-D-glucosamine + H2O = a UDP-3-O-[(3R)-3-hydroxyacyl]-alpha-D-glucosamine + acetate</text>
        <dbReference type="Rhea" id="RHEA:67816"/>
        <dbReference type="ChEBI" id="CHEBI:15377"/>
        <dbReference type="ChEBI" id="CHEBI:30089"/>
        <dbReference type="ChEBI" id="CHEBI:137740"/>
        <dbReference type="ChEBI" id="CHEBI:173225"/>
        <dbReference type="EC" id="3.5.1.108"/>
    </reaction>
</comment>
<dbReference type="CDD" id="cd01288">
    <property type="entry name" value="FabZ"/>
    <property type="match status" value="1"/>
</dbReference>
<dbReference type="InterPro" id="IPR004463">
    <property type="entry name" value="UDP-acyl_GlcNac_deAcase"/>
</dbReference>
<evidence type="ECO:0000256" key="18">
    <source>
        <dbReference type="HAMAP-Rule" id="MF_00388"/>
    </source>
</evidence>